<name>A0ABR0AX90_9CRUS</name>
<comment type="caution">
    <text evidence="1">The sequence shown here is derived from an EMBL/GenBank/DDBJ whole genome shotgun (WGS) entry which is preliminary data.</text>
</comment>
<dbReference type="EMBL" id="JAOYFB010000039">
    <property type="protein sequence ID" value="KAK4029751.1"/>
    <property type="molecule type" value="Genomic_DNA"/>
</dbReference>
<accession>A0ABR0AX90</accession>
<gene>
    <name evidence="1" type="ORF">OUZ56_022718</name>
</gene>
<sequence>MACQLICSGTVVNCFTVEILVHLFFGHLPQLGFERLRCGCGFVVNEKHIWVQEMSNSSSGLIKRQKVDLIVRGFFY</sequence>
<protein>
    <submittedName>
        <fullName evidence="1">Uncharacterized protein</fullName>
    </submittedName>
</protein>
<reference evidence="1 2" key="1">
    <citation type="journal article" date="2023" name="Nucleic Acids Res.">
        <title>The hologenome of Daphnia magna reveals possible DNA methylation and microbiome-mediated evolution of the host genome.</title>
        <authorList>
            <person name="Chaturvedi A."/>
            <person name="Li X."/>
            <person name="Dhandapani V."/>
            <person name="Marshall H."/>
            <person name="Kissane S."/>
            <person name="Cuenca-Cambronero M."/>
            <person name="Asole G."/>
            <person name="Calvet F."/>
            <person name="Ruiz-Romero M."/>
            <person name="Marangio P."/>
            <person name="Guigo R."/>
            <person name="Rago D."/>
            <person name="Mirbahai L."/>
            <person name="Eastwood N."/>
            <person name="Colbourne J.K."/>
            <person name="Zhou J."/>
            <person name="Mallon E."/>
            <person name="Orsini L."/>
        </authorList>
    </citation>
    <scope>NUCLEOTIDE SEQUENCE [LARGE SCALE GENOMIC DNA]</scope>
    <source>
        <strain evidence="1">LRV0_1</strain>
    </source>
</reference>
<dbReference type="Proteomes" id="UP001234178">
    <property type="component" value="Unassembled WGS sequence"/>
</dbReference>
<evidence type="ECO:0000313" key="1">
    <source>
        <dbReference type="EMBL" id="KAK4029751.1"/>
    </source>
</evidence>
<keyword evidence="2" id="KW-1185">Reference proteome</keyword>
<organism evidence="1 2">
    <name type="scientific">Daphnia magna</name>
    <dbReference type="NCBI Taxonomy" id="35525"/>
    <lineage>
        <taxon>Eukaryota</taxon>
        <taxon>Metazoa</taxon>
        <taxon>Ecdysozoa</taxon>
        <taxon>Arthropoda</taxon>
        <taxon>Crustacea</taxon>
        <taxon>Branchiopoda</taxon>
        <taxon>Diplostraca</taxon>
        <taxon>Cladocera</taxon>
        <taxon>Anomopoda</taxon>
        <taxon>Daphniidae</taxon>
        <taxon>Daphnia</taxon>
    </lineage>
</organism>
<proteinExistence type="predicted"/>
<evidence type="ECO:0000313" key="2">
    <source>
        <dbReference type="Proteomes" id="UP001234178"/>
    </source>
</evidence>